<comment type="caution">
    <text evidence="2">The sequence shown here is derived from an EMBL/GenBank/DDBJ whole genome shotgun (WGS) entry which is preliminary data.</text>
</comment>
<dbReference type="Pfam" id="PF08899">
    <property type="entry name" value="DUF1844"/>
    <property type="match status" value="1"/>
</dbReference>
<gene>
    <name evidence="2" type="ORF">LCGC14_0238650</name>
</gene>
<dbReference type="InterPro" id="IPR014995">
    <property type="entry name" value="DUF1844"/>
</dbReference>
<name>A0A0F9UCI5_9ZZZZ</name>
<evidence type="ECO:0000313" key="2">
    <source>
        <dbReference type="EMBL" id="KKN89359.1"/>
    </source>
</evidence>
<evidence type="ECO:0008006" key="3">
    <source>
        <dbReference type="Google" id="ProtNLM"/>
    </source>
</evidence>
<reference evidence="2" key="1">
    <citation type="journal article" date="2015" name="Nature">
        <title>Complex archaea that bridge the gap between prokaryotes and eukaryotes.</title>
        <authorList>
            <person name="Spang A."/>
            <person name="Saw J.H."/>
            <person name="Jorgensen S.L."/>
            <person name="Zaremba-Niedzwiedzka K."/>
            <person name="Martijn J."/>
            <person name="Lind A.E."/>
            <person name="van Eijk R."/>
            <person name="Schleper C."/>
            <person name="Guy L."/>
            <person name="Ettema T.J."/>
        </authorList>
    </citation>
    <scope>NUCLEOTIDE SEQUENCE</scope>
</reference>
<feature type="region of interest" description="Disordered" evidence="1">
    <location>
        <begin position="1"/>
        <end position="54"/>
    </location>
</feature>
<protein>
    <recommendedName>
        <fullName evidence="3">DUF1844 domain-containing protein</fullName>
    </recommendedName>
</protein>
<dbReference type="EMBL" id="LAZR01000119">
    <property type="protein sequence ID" value="KKN89359.1"/>
    <property type="molecule type" value="Genomic_DNA"/>
</dbReference>
<feature type="compositionally biased region" description="Basic and acidic residues" evidence="1">
    <location>
        <begin position="1"/>
        <end position="32"/>
    </location>
</feature>
<organism evidence="2">
    <name type="scientific">marine sediment metagenome</name>
    <dbReference type="NCBI Taxonomy" id="412755"/>
    <lineage>
        <taxon>unclassified sequences</taxon>
        <taxon>metagenomes</taxon>
        <taxon>ecological metagenomes</taxon>
    </lineage>
</organism>
<proteinExistence type="predicted"/>
<evidence type="ECO:0000256" key="1">
    <source>
        <dbReference type="SAM" id="MobiDB-lite"/>
    </source>
</evidence>
<accession>A0A0F9UCI5</accession>
<dbReference type="AlphaFoldDB" id="A0A0F9UCI5"/>
<sequence>MTDPKNDTPEKPKIIVDDDWKAQAQAEKEKLTEQQAEDAQADAPAGGSAGEGRQVPGASFEVLVSSLVTQAMFALGAIEDPTSKKRYLDLDLAKHHIDMLAVLDEKTKGNLTDDETKLLNQALYESRMHYVQVANAVANQVMGTPPADAGGPAEPAPDAQA</sequence>